<dbReference type="GO" id="GO:0016491">
    <property type="term" value="F:oxidoreductase activity"/>
    <property type="evidence" value="ECO:0007669"/>
    <property type="project" value="UniProtKB-KW"/>
</dbReference>
<organism evidence="4 5">
    <name type="scientific">Photobacterium sp. (strain ATCC 43367)</name>
    <dbReference type="NCBI Taxonomy" id="379097"/>
    <lineage>
        <taxon>Bacteria</taxon>
        <taxon>Pseudomonadati</taxon>
        <taxon>Pseudomonadota</taxon>
        <taxon>Gammaproteobacteria</taxon>
        <taxon>Vibrionales</taxon>
        <taxon>Vibrionaceae</taxon>
        <taxon>Vibrio</taxon>
        <taxon>Vibrio oreintalis group</taxon>
    </lineage>
</organism>
<dbReference type="AlphaFoldDB" id="A0A0A5HZY8"/>
<evidence type="ECO:0000256" key="2">
    <source>
        <dbReference type="ARBA" id="ARBA00023002"/>
    </source>
</evidence>
<dbReference type="Gene3D" id="3.40.50.720">
    <property type="entry name" value="NAD(P)-binding Rossmann-like Domain"/>
    <property type="match status" value="1"/>
</dbReference>
<dbReference type="PIRSF" id="PIRSF000126">
    <property type="entry name" value="11-beta-HSD1"/>
    <property type="match status" value="1"/>
</dbReference>
<protein>
    <submittedName>
        <fullName evidence="4">Short-chain dehydrogenase</fullName>
    </submittedName>
</protein>
<evidence type="ECO:0000256" key="1">
    <source>
        <dbReference type="ARBA" id="ARBA00006484"/>
    </source>
</evidence>
<name>A0A0A5HZY8_PHOS4</name>
<dbReference type="InterPro" id="IPR036291">
    <property type="entry name" value="NAD(P)-bd_dom_sf"/>
</dbReference>
<gene>
    <name evidence="4" type="ORF">NM06_02810</name>
</gene>
<comment type="similarity">
    <text evidence="1 3">Belongs to the short-chain dehydrogenases/reductases (SDR) family.</text>
</comment>
<reference evidence="4 5" key="1">
    <citation type="submission" date="2014-10" db="EMBL/GenBank/DDBJ databases">
        <title>Genome sequencing of Vibrio sinaloensis T08.</title>
        <authorList>
            <person name="Chan K.-G."/>
            <person name="Mohamad N.I."/>
        </authorList>
    </citation>
    <scope>NUCLEOTIDE SEQUENCE [LARGE SCALE GENOMIC DNA]</scope>
    <source>
        <strain evidence="4 5">T08</strain>
    </source>
</reference>
<sequence>MKTAFISGATSGIGLEFAKQLSQQGYALLLHGRNQEVLQRLQQELPNVQLTLQADLSDPTQLECMIDQLDRFSHHIDLAINNAGFGLHGEHLLLNQADIQAMLHLNITATTRLSHYFATRMVEQKSGHILNVASTAAYQPQPYLAAYAASKAYVASFTEALKMELKSSNVVVTCLSPGRTDTGFFKFDGSTDQASDEGVFSKKHRANPEAVAKIGLKALFAEKGREIPFWDNKLYVFLNRILTRNSVLNMYFKAMKSA</sequence>
<dbReference type="CDD" id="cd05233">
    <property type="entry name" value="SDR_c"/>
    <property type="match status" value="1"/>
</dbReference>
<evidence type="ECO:0000313" key="4">
    <source>
        <dbReference type="EMBL" id="KGY09865.1"/>
    </source>
</evidence>
<keyword evidence="2" id="KW-0560">Oxidoreductase</keyword>
<dbReference type="PANTHER" id="PTHR43086:SF3">
    <property type="entry name" value="NADP-DEPENDENT 3-HYDROXY ACID DEHYDROGENASE YDFG"/>
    <property type="match status" value="1"/>
</dbReference>
<proteinExistence type="inferred from homology"/>
<accession>A0A0A5HZY8</accession>
<dbReference type="InterPro" id="IPR002347">
    <property type="entry name" value="SDR_fam"/>
</dbReference>
<dbReference type="Proteomes" id="UP000030451">
    <property type="component" value="Unassembled WGS sequence"/>
</dbReference>
<dbReference type="EMBL" id="JRWP01000004">
    <property type="protein sequence ID" value="KGY09865.1"/>
    <property type="molecule type" value="Genomic_DNA"/>
</dbReference>
<evidence type="ECO:0000256" key="3">
    <source>
        <dbReference type="RuleBase" id="RU000363"/>
    </source>
</evidence>
<dbReference type="Pfam" id="PF00106">
    <property type="entry name" value="adh_short"/>
    <property type="match status" value="1"/>
</dbReference>
<dbReference type="SUPFAM" id="SSF51735">
    <property type="entry name" value="NAD(P)-binding Rossmann-fold domains"/>
    <property type="match status" value="1"/>
</dbReference>
<comment type="caution">
    <text evidence="4">The sequence shown here is derived from an EMBL/GenBank/DDBJ whole genome shotgun (WGS) entry which is preliminary data.</text>
</comment>
<dbReference type="PANTHER" id="PTHR43086">
    <property type="entry name" value="VERY-LONG-CHAIN 3-OXOOACYL-COA REDUCTASE"/>
    <property type="match status" value="1"/>
</dbReference>
<dbReference type="PRINTS" id="PR00081">
    <property type="entry name" value="GDHRDH"/>
</dbReference>
<evidence type="ECO:0000313" key="5">
    <source>
        <dbReference type="Proteomes" id="UP000030451"/>
    </source>
</evidence>
<dbReference type="OrthoDB" id="9810734at2"/>
<dbReference type="PRINTS" id="PR00080">
    <property type="entry name" value="SDRFAMILY"/>
</dbReference>
<dbReference type="STRING" id="379097.SE23_07700"/>
<dbReference type="RefSeq" id="WP_038187800.1">
    <property type="nucleotide sequence ID" value="NZ_JRWP01000004.1"/>
</dbReference>